<protein>
    <submittedName>
        <fullName evidence="1">Uncharacterized protein</fullName>
    </submittedName>
</protein>
<dbReference type="SUPFAM" id="SSF50692">
    <property type="entry name" value="ADC-like"/>
    <property type="match status" value="1"/>
</dbReference>
<organism evidence="1 2">
    <name type="scientific">Mycobacterium kansasii</name>
    <dbReference type="NCBI Taxonomy" id="1768"/>
    <lineage>
        <taxon>Bacteria</taxon>
        <taxon>Bacillati</taxon>
        <taxon>Actinomycetota</taxon>
        <taxon>Actinomycetes</taxon>
        <taxon>Mycobacteriales</taxon>
        <taxon>Mycobacteriaceae</taxon>
        <taxon>Mycobacterium</taxon>
    </lineage>
</organism>
<dbReference type="Gene3D" id="2.40.40.20">
    <property type="match status" value="1"/>
</dbReference>
<keyword evidence="2" id="KW-1185">Reference proteome</keyword>
<reference evidence="1 2" key="1">
    <citation type="submission" date="2020-07" db="EMBL/GenBank/DDBJ databases">
        <title>Mycobacterium kansasii (former subtype) with zoonotic potential isolated from diseased indoor pet cat, Japan.</title>
        <authorList>
            <person name="Fukano H."/>
            <person name="Terazono T."/>
            <person name="Hoshino Y."/>
        </authorList>
    </citation>
    <scope>NUCLEOTIDE SEQUENCE [LARGE SCALE GENOMIC DNA]</scope>
    <source>
        <strain evidence="1 2">Kuro-I</strain>
    </source>
</reference>
<accession>A0A7G1IT68</accession>
<proteinExistence type="predicted"/>
<gene>
    <name evidence="1" type="ORF">NIIDMKKI_81090</name>
</gene>
<dbReference type="EMBL" id="AP023343">
    <property type="protein sequence ID" value="BCI92903.1"/>
    <property type="molecule type" value="Genomic_DNA"/>
</dbReference>
<evidence type="ECO:0000313" key="1">
    <source>
        <dbReference type="EMBL" id="BCI92903.1"/>
    </source>
</evidence>
<dbReference type="Proteomes" id="UP000516380">
    <property type="component" value="Chromosome"/>
</dbReference>
<evidence type="ECO:0000313" key="2">
    <source>
        <dbReference type="Proteomes" id="UP000516380"/>
    </source>
</evidence>
<name>A0A7G1IT68_MYCKA</name>
<dbReference type="AlphaFoldDB" id="A0A7G1IT68"/>
<sequence length="67" mass="7684">MFPFVFTAARLTEHHTAGGMSRQLPYLSELQPALFVEVSPELARIRGLTHMDWARSPAAPRWMRGCW</sequence>
<dbReference type="InterPro" id="IPR009010">
    <property type="entry name" value="Asp_de-COase-like_dom_sf"/>
</dbReference>